<dbReference type="PANTHER" id="PTHR16130:SF2">
    <property type="entry name" value="LYSOSOMAL COBALAMIN TRANSPORT ESCORT PROTEIN LMBD1"/>
    <property type="match status" value="1"/>
</dbReference>
<feature type="transmembrane region" description="Helical" evidence="2">
    <location>
        <begin position="395"/>
        <end position="417"/>
    </location>
</feature>
<accession>A0ABQ9X124</accession>
<keyword evidence="2" id="KW-0472">Membrane</keyword>
<comment type="caution">
    <text evidence="3">The sequence shown here is derived from an EMBL/GenBank/DDBJ whole genome shotgun (WGS) entry which is preliminary data.</text>
</comment>
<proteinExistence type="predicted"/>
<reference evidence="3 4" key="1">
    <citation type="journal article" date="2022" name="bioRxiv">
        <title>Genomics of Preaxostyla Flagellates Illuminates Evolutionary Transitions and the Path Towards Mitochondrial Loss.</title>
        <authorList>
            <person name="Novak L.V.F."/>
            <person name="Treitli S.C."/>
            <person name="Pyrih J."/>
            <person name="Halakuc P."/>
            <person name="Pipaliya S.V."/>
            <person name="Vacek V."/>
            <person name="Brzon O."/>
            <person name="Soukal P."/>
            <person name="Eme L."/>
            <person name="Dacks J.B."/>
            <person name="Karnkowska A."/>
            <person name="Elias M."/>
            <person name="Hampl V."/>
        </authorList>
    </citation>
    <scope>NUCLEOTIDE SEQUENCE [LARGE SCALE GENOMIC DNA]</scope>
    <source>
        <strain evidence="3">NAU3</strain>
        <tissue evidence="3">Gut</tissue>
    </source>
</reference>
<feature type="transmembrane region" description="Helical" evidence="2">
    <location>
        <begin position="6"/>
        <end position="24"/>
    </location>
</feature>
<feature type="transmembrane region" description="Helical" evidence="2">
    <location>
        <begin position="491"/>
        <end position="515"/>
    </location>
</feature>
<dbReference type="EMBL" id="JARBJD010000260">
    <property type="protein sequence ID" value="KAK2945454.1"/>
    <property type="molecule type" value="Genomic_DNA"/>
</dbReference>
<sequence length="619" mass="68970">MLWLTLLLFGIVAAIAVVVIFLTLSILKQRKAKHSFFILILCTIVIALDFVILIVIYVDLDHASSYTNEDGLLKAEFKADVVSRSQWTIRILYVALFLSQLLLGIVMMPCLFVFELQGDDYDEDNSVGKAFGKGVITFAIALVVVSGFVVGGIFVKFKVPSALSEAEWAVNLFGTQNRLGNMAGFSFFCLMLLAMLVFVTFGGCSMGIGPISLLHICNKSDAKSGRSVKDVESDLFVVIEGRKALESKGEFSLGFFDKRKLKKLRGQEAQLNAEKEHLLEIELKEKTCFNKAWPGIRLVLGIVSVTLALFLIVSISMNVVEYILLTYTKVEAKSIAVLDLIFVRVGRYMPVGFMLFVMLTAFFFTMFFVYLCHCGAFACCAKSEGAVYPRRTSKVAMTFVAFSTTLFSLGLIGLVIVELPNFIAFGGQQIKLDANAEEWDTFTLDGDEPVKRAFCTWQKSSMALDATPGKQFCLASEIGKVSQVMRLGSPFFDFCIGMLPAVWALFCILGILYSLPILCARRHFFPVPPRSIYDEPEQKKPAVPRRARKVSESNTDNTPLLSQNDANAKTQIHHSARRPSEKSKARPQERLSVNGEDEWGNSTTAATEYQKARQWDNDW</sequence>
<feature type="transmembrane region" description="Helical" evidence="2">
    <location>
        <begin position="135"/>
        <end position="155"/>
    </location>
</feature>
<dbReference type="PANTHER" id="PTHR16130">
    <property type="entry name" value="LYSOSOMAL COBALAMIN TRANSPORTER-RELATED"/>
    <property type="match status" value="1"/>
</dbReference>
<feature type="compositionally biased region" description="Polar residues" evidence="1">
    <location>
        <begin position="552"/>
        <end position="570"/>
    </location>
</feature>
<feature type="compositionally biased region" description="Basic and acidic residues" evidence="1">
    <location>
        <begin position="610"/>
        <end position="619"/>
    </location>
</feature>
<evidence type="ECO:0000313" key="3">
    <source>
        <dbReference type="EMBL" id="KAK2945454.1"/>
    </source>
</evidence>
<feature type="transmembrane region" description="Helical" evidence="2">
    <location>
        <begin position="91"/>
        <end position="114"/>
    </location>
</feature>
<evidence type="ECO:0000313" key="4">
    <source>
        <dbReference type="Proteomes" id="UP001281761"/>
    </source>
</evidence>
<evidence type="ECO:0000256" key="1">
    <source>
        <dbReference type="SAM" id="MobiDB-lite"/>
    </source>
</evidence>
<feature type="transmembrane region" description="Helical" evidence="2">
    <location>
        <begin position="298"/>
        <end position="320"/>
    </location>
</feature>
<dbReference type="InterPro" id="IPR050854">
    <property type="entry name" value="LMBD1_LysCbl_Transport"/>
</dbReference>
<feature type="transmembrane region" description="Helical" evidence="2">
    <location>
        <begin position="353"/>
        <end position="374"/>
    </location>
</feature>
<evidence type="ECO:0000256" key="2">
    <source>
        <dbReference type="SAM" id="Phobius"/>
    </source>
</evidence>
<gene>
    <name evidence="3" type="ORF">BLNAU_19626</name>
</gene>
<keyword evidence="2" id="KW-0812">Transmembrane</keyword>
<keyword evidence="2" id="KW-1133">Transmembrane helix</keyword>
<feature type="compositionally biased region" description="Basic and acidic residues" evidence="1">
    <location>
        <begin position="578"/>
        <end position="589"/>
    </location>
</feature>
<keyword evidence="4" id="KW-1185">Reference proteome</keyword>
<dbReference type="Proteomes" id="UP001281761">
    <property type="component" value="Unassembled WGS sequence"/>
</dbReference>
<feature type="region of interest" description="Disordered" evidence="1">
    <location>
        <begin position="530"/>
        <end position="619"/>
    </location>
</feature>
<protein>
    <submittedName>
        <fullName evidence="3">LMBR1 domain-containing protein 1</fullName>
    </submittedName>
</protein>
<organism evidence="3 4">
    <name type="scientific">Blattamonas nauphoetae</name>
    <dbReference type="NCBI Taxonomy" id="2049346"/>
    <lineage>
        <taxon>Eukaryota</taxon>
        <taxon>Metamonada</taxon>
        <taxon>Preaxostyla</taxon>
        <taxon>Oxymonadida</taxon>
        <taxon>Blattamonas</taxon>
    </lineage>
</organism>
<feature type="transmembrane region" description="Helical" evidence="2">
    <location>
        <begin position="36"/>
        <end position="58"/>
    </location>
</feature>
<name>A0ABQ9X124_9EUKA</name>
<feature type="transmembrane region" description="Helical" evidence="2">
    <location>
        <begin position="185"/>
        <end position="216"/>
    </location>
</feature>